<name>A0A1W1VU53_9DEIO</name>
<dbReference type="EMBL" id="FWWU01000010">
    <property type="protein sequence ID" value="SMB96879.1"/>
    <property type="molecule type" value="Genomic_DNA"/>
</dbReference>
<dbReference type="AlphaFoldDB" id="A0A1W1VU53"/>
<gene>
    <name evidence="1" type="ORF">SAMN00790413_06181</name>
</gene>
<dbReference type="Proteomes" id="UP000192582">
    <property type="component" value="Unassembled WGS sequence"/>
</dbReference>
<evidence type="ECO:0000313" key="2">
    <source>
        <dbReference type="Proteomes" id="UP000192582"/>
    </source>
</evidence>
<evidence type="ECO:0000313" key="1">
    <source>
        <dbReference type="EMBL" id="SMB96879.1"/>
    </source>
</evidence>
<accession>A0A1W1VU53</accession>
<organism evidence="1 2">
    <name type="scientific">Deinococcus hopiensis KR-140</name>
    <dbReference type="NCBI Taxonomy" id="695939"/>
    <lineage>
        <taxon>Bacteria</taxon>
        <taxon>Thermotogati</taxon>
        <taxon>Deinococcota</taxon>
        <taxon>Deinococci</taxon>
        <taxon>Deinococcales</taxon>
        <taxon>Deinococcaceae</taxon>
        <taxon>Deinococcus</taxon>
    </lineage>
</organism>
<proteinExistence type="predicted"/>
<keyword evidence="2" id="KW-1185">Reference proteome</keyword>
<sequence>MTRAVTCLGRTGCANPLPADPPPPLPELVQAVQYLIVYRKGAPLHELDAALVLLK</sequence>
<dbReference type="RefSeq" id="WP_170928827.1">
    <property type="nucleotide sequence ID" value="NZ_FWWU01000010.1"/>
</dbReference>
<protein>
    <submittedName>
        <fullName evidence="1">Uncharacterized protein</fullName>
    </submittedName>
</protein>
<reference evidence="1 2" key="1">
    <citation type="submission" date="2017-04" db="EMBL/GenBank/DDBJ databases">
        <authorList>
            <person name="Afonso C.L."/>
            <person name="Miller P.J."/>
            <person name="Scott M.A."/>
            <person name="Spackman E."/>
            <person name="Goraichik I."/>
            <person name="Dimitrov K.M."/>
            <person name="Suarez D.L."/>
            <person name="Swayne D.E."/>
        </authorList>
    </citation>
    <scope>NUCLEOTIDE SEQUENCE [LARGE SCALE GENOMIC DNA]</scope>
    <source>
        <strain evidence="1 2">KR-140</strain>
    </source>
</reference>